<dbReference type="EMBL" id="PZQS01000007">
    <property type="protein sequence ID" value="PVD27833.1"/>
    <property type="molecule type" value="Genomic_DNA"/>
</dbReference>
<name>A0A2T7P366_POMCA</name>
<dbReference type="Proteomes" id="UP000245119">
    <property type="component" value="Linkage Group LG7"/>
</dbReference>
<evidence type="ECO:0000313" key="2">
    <source>
        <dbReference type="Proteomes" id="UP000245119"/>
    </source>
</evidence>
<dbReference type="AlphaFoldDB" id="A0A2T7P366"/>
<reference evidence="1 2" key="1">
    <citation type="submission" date="2018-04" db="EMBL/GenBank/DDBJ databases">
        <title>The genome of golden apple snail Pomacea canaliculata provides insight into stress tolerance and invasive adaptation.</title>
        <authorList>
            <person name="Liu C."/>
            <person name="Liu B."/>
            <person name="Ren Y."/>
            <person name="Zhang Y."/>
            <person name="Wang H."/>
            <person name="Li S."/>
            <person name="Jiang F."/>
            <person name="Yin L."/>
            <person name="Zhang G."/>
            <person name="Qian W."/>
            <person name="Fan W."/>
        </authorList>
    </citation>
    <scope>NUCLEOTIDE SEQUENCE [LARGE SCALE GENOMIC DNA]</scope>
    <source>
        <strain evidence="1">SZHN2017</strain>
        <tissue evidence="1">Muscle</tissue>
    </source>
</reference>
<accession>A0A2T7P366</accession>
<keyword evidence="2" id="KW-1185">Reference proteome</keyword>
<comment type="caution">
    <text evidence="1">The sequence shown here is derived from an EMBL/GenBank/DDBJ whole genome shotgun (WGS) entry which is preliminary data.</text>
</comment>
<evidence type="ECO:0000313" key="1">
    <source>
        <dbReference type="EMBL" id="PVD27833.1"/>
    </source>
</evidence>
<proteinExistence type="predicted"/>
<gene>
    <name evidence="1" type="ORF">C0Q70_13008</name>
</gene>
<organism evidence="1 2">
    <name type="scientific">Pomacea canaliculata</name>
    <name type="common">Golden apple snail</name>
    <dbReference type="NCBI Taxonomy" id="400727"/>
    <lineage>
        <taxon>Eukaryota</taxon>
        <taxon>Metazoa</taxon>
        <taxon>Spiralia</taxon>
        <taxon>Lophotrochozoa</taxon>
        <taxon>Mollusca</taxon>
        <taxon>Gastropoda</taxon>
        <taxon>Caenogastropoda</taxon>
        <taxon>Architaenioglossa</taxon>
        <taxon>Ampullarioidea</taxon>
        <taxon>Ampullariidae</taxon>
        <taxon>Pomacea</taxon>
    </lineage>
</organism>
<protein>
    <submittedName>
        <fullName evidence="1">Uncharacterized protein</fullName>
    </submittedName>
</protein>
<sequence length="119" mass="13080">MQKQLRYKAGTYGYPDSEGGDWIMVDSTPFQSVSSGSGVVLAVRATGELVQRTGITCSLPQGTGWTNLLNNMTRVDTYETVAWAVDTTGDMCDMSSPCKHRDNSCSHKQQRTFSDLEIC</sequence>